<reference evidence="4" key="1">
    <citation type="submission" date="2020-09" db="EMBL/GenBank/DDBJ databases">
        <title>Complete genome sequencing of Faecalibacillus intestinalis strain 14EGH31.</title>
        <authorList>
            <person name="Sakamoto M."/>
            <person name="Murakami T."/>
            <person name="Mori H."/>
        </authorList>
    </citation>
    <scope>NUCLEOTIDE SEQUENCE [LARGE SCALE GENOMIC DNA]</scope>
    <source>
        <strain evidence="4">14EGH31</strain>
    </source>
</reference>
<dbReference type="Proteomes" id="UP000593842">
    <property type="component" value="Chromosome"/>
</dbReference>
<dbReference type="InterPro" id="IPR001789">
    <property type="entry name" value="Sig_transdc_resp-reg_receiver"/>
</dbReference>
<dbReference type="GO" id="GO:0003677">
    <property type="term" value="F:DNA binding"/>
    <property type="evidence" value="ECO:0007669"/>
    <property type="project" value="UniProtKB-KW"/>
</dbReference>
<dbReference type="Pfam" id="PF00072">
    <property type="entry name" value="Response_reg"/>
    <property type="match status" value="1"/>
</dbReference>
<dbReference type="Gene3D" id="3.40.50.2300">
    <property type="match status" value="1"/>
</dbReference>
<dbReference type="SMART" id="SM00448">
    <property type="entry name" value="REC"/>
    <property type="match status" value="1"/>
</dbReference>
<keyword evidence="3" id="KW-0238">DNA-binding</keyword>
<dbReference type="Gene3D" id="2.40.50.1020">
    <property type="entry name" value="LytTr DNA-binding domain"/>
    <property type="match status" value="1"/>
</dbReference>
<dbReference type="InterPro" id="IPR007492">
    <property type="entry name" value="LytTR_DNA-bd_dom"/>
</dbReference>
<dbReference type="SMART" id="SM00850">
    <property type="entry name" value="LytTR"/>
    <property type="match status" value="1"/>
</dbReference>
<dbReference type="InterPro" id="IPR046947">
    <property type="entry name" value="LytR-like"/>
</dbReference>
<dbReference type="RefSeq" id="WP_117783261.1">
    <property type="nucleotide sequence ID" value="NZ_AP024085.1"/>
</dbReference>
<dbReference type="GeneID" id="70579396"/>
<gene>
    <name evidence="3" type="ORF">Fi14EGH31_09650</name>
</gene>
<dbReference type="EMBL" id="AP024085">
    <property type="protein sequence ID" value="BCL57253.1"/>
    <property type="molecule type" value="Genomic_DNA"/>
</dbReference>
<dbReference type="InterPro" id="IPR011006">
    <property type="entry name" value="CheY-like_superfamily"/>
</dbReference>
<keyword evidence="1" id="KW-0597">Phosphoprotein</keyword>
<sequence>MKIGIIDDDASFSTQLKNKIKTSLYFEDAEIVVFNEKFETLDLMDYEYLFIDIMLLQASGIELAKKVKNKQTKIIFVSANEALVYDCFDIHLYFFIRKAFYEEDFKRLLLKIEKDEAESNKQYLLDEKNHQYIRCVDIYYIQSHRNVCTFYTKDQEFQQYTTLKKCTEYFCSNIAFYKINSYTIINFKYVTKINHQSVTLLNQQTFNVSRKAKDLIEKYHTYRRYIQ</sequence>
<dbReference type="AlphaFoldDB" id="A0A7I8DZP4"/>
<dbReference type="KEGG" id="fit:Fi14EGH31_09650"/>
<dbReference type="SUPFAM" id="SSF52172">
    <property type="entry name" value="CheY-like"/>
    <property type="match status" value="1"/>
</dbReference>
<evidence type="ECO:0000259" key="2">
    <source>
        <dbReference type="PROSITE" id="PS50110"/>
    </source>
</evidence>
<organism evidence="3 4">
    <name type="scientific">Faecalibacillus intestinalis</name>
    <dbReference type="NCBI Taxonomy" id="1982626"/>
    <lineage>
        <taxon>Bacteria</taxon>
        <taxon>Bacillati</taxon>
        <taxon>Bacillota</taxon>
        <taxon>Erysipelotrichia</taxon>
        <taxon>Erysipelotrichales</taxon>
        <taxon>Coprobacillaceae</taxon>
        <taxon>Faecalibacillus</taxon>
    </lineage>
</organism>
<dbReference type="Pfam" id="PF04397">
    <property type="entry name" value="LytTR"/>
    <property type="match status" value="1"/>
</dbReference>
<dbReference type="PANTHER" id="PTHR37299">
    <property type="entry name" value="TRANSCRIPTIONAL REGULATOR-RELATED"/>
    <property type="match status" value="1"/>
</dbReference>
<dbReference type="CDD" id="cd00156">
    <property type="entry name" value="REC"/>
    <property type="match status" value="1"/>
</dbReference>
<feature type="domain" description="Response regulatory" evidence="2">
    <location>
        <begin position="2"/>
        <end position="113"/>
    </location>
</feature>
<name>A0A7I8DZP4_9FIRM</name>
<accession>A0A7I8DZP4</accession>
<proteinExistence type="predicted"/>
<evidence type="ECO:0000256" key="1">
    <source>
        <dbReference type="PROSITE-ProRule" id="PRU00169"/>
    </source>
</evidence>
<dbReference type="PROSITE" id="PS50110">
    <property type="entry name" value="RESPONSE_REGULATORY"/>
    <property type="match status" value="1"/>
</dbReference>
<evidence type="ECO:0000313" key="3">
    <source>
        <dbReference type="EMBL" id="BCL57253.1"/>
    </source>
</evidence>
<protein>
    <submittedName>
        <fullName evidence="3">DNA-binding response regulator</fullName>
    </submittedName>
</protein>
<feature type="modified residue" description="4-aspartylphosphate" evidence="1">
    <location>
        <position position="52"/>
    </location>
</feature>
<dbReference type="PANTHER" id="PTHR37299:SF1">
    <property type="entry name" value="STAGE 0 SPORULATION PROTEIN A HOMOLOG"/>
    <property type="match status" value="1"/>
</dbReference>
<evidence type="ECO:0000313" key="4">
    <source>
        <dbReference type="Proteomes" id="UP000593842"/>
    </source>
</evidence>
<dbReference type="GO" id="GO:0000156">
    <property type="term" value="F:phosphorelay response regulator activity"/>
    <property type="evidence" value="ECO:0007669"/>
    <property type="project" value="InterPro"/>
</dbReference>